<evidence type="ECO:0000259" key="6">
    <source>
        <dbReference type="PROSITE" id="PS51898"/>
    </source>
</evidence>
<dbReference type="PROSITE" id="PS51900">
    <property type="entry name" value="CB"/>
    <property type="match status" value="1"/>
</dbReference>
<accession>A0A9Q6RYP1</accession>
<keyword evidence="11" id="KW-1185">Reference proteome</keyword>
<dbReference type="EMBL" id="CP015958">
    <property type="protein sequence ID" value="QLB61630.1"/>
    <property type="molecule type" value="Genomic_DNA"/>
</dbReference>
<evidence type="ECO:0000313" key="8">
    <source>
        <dbReference type="EMBL" id="MEO1755063.1"/>
    </source>
</evidence>
<feature type="domain" description="Core-binding (CB)" evidence="7">
    <location>
        <begin position="98"/>
        <end position="179"/>
    </location>
</feature>
<keyword evidence="3 5" id="KW-0238">DNA-binding</keyword>
<sequence>MPLSDVAVRSAKPRERPYKLADGQGMYLEVMPNGSKYWRLKYRIDGKEKRAALGVYPAVSLLAARKARDGIKETLRDGLDPTHEKRREKLERSVARANSFESVAREWHASKVESWAEGYAANVLKTFEQDVFPALGARPIKDIAAPELLEVMRKIESRGALEMARKALQTSGQVFRYAVVTGRADRDPSTDLKGALKTRKVKHMARISEAELPELLRKIEKYDGEPQTRLALQFMALTFVRTGELRYAEWTEINEDRGEWRIPADKMKMETPHIVPLSKQAIEVIRKLREMNGRWQWVFPQQTNTKKPISENTILFALYRMGYHSRMTGHGFRGLASTILNEHGFNRDWIELQLAHTERDDVRAAYNHAQYLAERRKMMQWWGDYLEGVSVANVAAS</sequence>
<proteinExistence type="inferred from homology"/>
<evidence type="ECO:0000313" key="11">
    <source>
        <dbReference type="Proteomes" id="UP001462961"/>
    </source>
</evidence>
<evidence type="ECO:0000256" key="3">
    <source>
        <dbReference type="ARBA" id="ARBA00023125"/>
    </source>
</evidence>
<dbReference type="PANTHER" id="PTHR30629">
    <property type="entry name" value="PROPHAGE INTEGRASE"/>
    <property type="match status" value="1"/>
</dbReference>
<reference evidence="8 11" key="3">
    <citation type="submission" date="2024-01" db="EMBL/GenBank/DDBJ databases">
        <title>The diversity of rhizobia nodulating Mimosa spp. in eleven states of Brazil covering several biomes is determined by host plant, location, and edaphic factors.</title>
        <authorList>
            <person name="Rouws L."/>
            <person name="Barauna A."/>
            <person name="Beukes C."/>
            <person name="De Faria S.M."/>
            <person name="Gross E."/>
            <person name="Dos Reis Junior F.B."/>
            <person name="Simon M."/>
            <person name="Maluk M."/>
            <person name="Odee D.W."/>
            <person name="Kenicer G."/>
            <person name="Young J.P.W."/>
            <person name="Reis V.M."/>
            <person name="Zilli J."/>
            <person name="James E.K."/>
        </authorList>
    </citation>
    <scope>NUCLEOTIDE SEQUENCE [LARGE SCALE GENOMIC DNA]</scope>
    <source>
        <strain evidence="8 11">JHI1651</strain>
    </source>
</reference>
<evidence type="ECO:0000256" key="5">
    <source>
        <dbReference type="PROSITE-ProRule" id="PRU01248"/>
    </source>
</evidence>
<dbReference type="GO" id="GO:0003677">
    <property type="term" value="F:DNA binding"/>
    <property type="evidence" value="ECO:0007669"/>
    <property type="project" value="UniProtKB-UniRule"/>
</dbReference>
<dbReference type="Pfam" id="PF00589">
    <property type="entry name" value="Phage_integrase"/>
    <property type="match status" value="1"/>
</dbReference>
<dbReference type="InterPro" id="IPR053876">
    <property type="entry name" value="Phage_int_M"/>
</dbReference>
<dbReference type="Proteomes" id="UP001462961">
    <property type="component" value="Unassembled WGS sequence"/>
</dbReference>
<dbReference type="InterPro" id="IPR013762">
    <property type="entry name" value="Integrase-like_cat_sf"/>
</dbReference>
<evidence type="ECO:0000313" key="10">
    <source>
        <dbReference type="Proteomes" id="UP000509548"/>
    </source>
</evidence>
<reference evidence="9" key="2">
    <citation type="submission" date="2016-06" db="EMBL/GenBank/DDBJ databases">
        <authorList>
            <person name="Huang P."/>
            <person name="Jiang X."/>
            <person name="Liu X."/>
        </authorList>
    </citation>
    <scope>NUCLEOTIDE SEQUENCE</scope>
    <source>
        <strain evidence="9">852011</strain>
    </source>
</reference>
<dbReference type="PROSITE" id="PS51898">
    <property type="entry name" value="TYR_RECOMBINASE"/>
    <property type="match status" value="1"/>
</dbReference>
<dbReference type="GO" id="GO:0006310">
    <property type="term" value="P:DNA recombination"/>
    <property type="evidence" value="ECO:0007669"/>
    <property type="project" value="UniProtKB-KW"/>
</dbReference>
<dbReference type="AlphaFoldDB" id="A0A9Q6RYP1"/>
<dbReference type="Pfam" id="PF22022">
    <property type="entry name" value="Phage_int_M"/>
    <property type="match status" value="1"/>
</dbReference>
<dbReference type="GO" id="GO:0015074">
    <property type="term" value="P:DNA integration"/>
    <property type="evidence" value="ECO:0007669"/>
    <property type="project" value="UniProtKB-KW"/>
</dbReference>
<evidence type="ECO:0000256" key="2">
    <source>
        <dbReference type="ARBA" id="ARBA00022908"/>
    </source>
</evidence>
<evidence type="ECO:0000313" key="9">
    <source>
        <dbReference type="EMBL" id="QLB61630.1"/>
    </source>
</evidence>
<keyword evidence="4" id="KW-0233">DNA recombination</keyword>
<dbReference type="InterPro" id="IPR044068">
    <property type="entry name" value="CB"/>
</dbReference>
<dbReference type="Proteomes" id="UP000509548">
    <property type="component" value="Chromosome 1"/>
</dbReference>
<comment type="similarity">
    <text evidence="1">Belongs to the 'phage' integrase family.</text>
</comment>
<dbReference type="InterPro" id="IPR002104">
    <property type="entry name" value="Integrase_catalytic"/>
</dbReference>
<protein>
    <submittedName>
        <fullName evidence="8 9">Integrase</fullName>
    </submittedName>
</protein>
<dbReference type="Gene3D" id="3.30.160.390">
    <property type="entry name" value="Integrase, DNA-binding domain"/>
    <property type="match status" value="1"/>
</dbReference>
<dbReference type="InterPro" id="IPR010998">
    <property type="entry name" value="Integrase_recombinase_N"/>
</dbReference>
<dbReference type="Pfam" id="PF13356">
    <property type="entry name" value="Arm-DNA-bind_3"/>
    <property type="match status" value="1"/>
</dbReference>
<dbReference type="EMBL" id="JAYLVJ010000015">
    <property type="protein sequence ID" value="MEO1755063.1"/>
    <property type="molecule type" value="Genomic_DNA"/>
</dbReference>
<gene>
    <name evidence="9" type="ORF">A9O66_04055</name>
    <name evidence="8" type="ORF">VOI32_14100</name>
</gene>
<dbReference type="InterPro" id="IPR038488">
    <property type="entry name" value="Integrase_DNA-bd_sf"/>
</dbReference>
<dbReference type="InterPro" id="IPR011010">
    <property type="entry name" value="DNA_brk_join_enz"/>
</dbReference>
<evidence type="ECO:0000256" key="1">
    <source>
        <dbReference type="ARBA" id="ARBA00008857"/>
    </source>
</evidence>
<organism evidence="9 10">
    <name type="scientific">Paraburkholderia caribensis</name>
    <dbReference type="NCBI Taxonomy" id="75105"/>
    <lineage>
        <taxon>Bacteria</taxon>
        <taxon>Pseudomonadati</taxon>
        <taxon>Pseudomonadota</taxon>
        <taxon>Betaproteobacteria</taxon>
        <taxon>Burkholderiales</taxon>
        <taxon>Burkholderiaceae</taxon>
        <taxon>Paraburkholderia</taxon>
    </lineage>
</organism>
<name>A0A9Q6RYP1_9BURK</name>
<dbReference type="CDD" id="cd00801">
    <property type="entry name" value="INT_P4_C"/>
    <property type="match status" value="1"/>
</dbReference>
<dbReference type="InterPro" id="IPR025166">
    <property type="entry name" value="Integrase_DNA_bind_dom"/>
</dbReference>
<dbReference type="SUPFAM" id="SSF56349">
    <property type="entry name" value="DNA breaking-rejoining enzymes"/>
    <property type="match status" value="1"/>
</dbReference>
<feature type="domain" description="Tyr recombinase" evidence="6">
    <location>
        <begin position="202"/>
        <end position="380"/>
    </location>
</feature>
<evidence type="ECO:0000259" key="7">
    <source>
        <dbReference type="PROSITE" id="PS51900"/>
    </source>
</evidence>
<dbReference type="InterPro" id="IPR050808">
    <property type="entry name" value="Phage_Integrase"/>
</dbReference>
<reference evidence="9 10" key="1">
    <citation type="journal article" date="2014" name="Genome Announc.">
        <title>Draft Genome Sequence of the Haloacid-Degrading Burkholderia caribensis Strain MBA4.</title>
        <authorList>
            <person name="Pan Y."/>
            <person name="Kong K.F."/>
            <person name="Tsang J.S."/>
        </authorList>
    </citation>
    <scope>NUCLEOTIDE SEQUENCE [LARGE SCALE GENOMIC DNA]</scope>
    <source>
        <strain evidence="9 10">852011</strain>
    </source>
</reference>
<evidence type="ECO:0000256" key="4">
    <source>
        <dbReference type="ARBA" id="ARBA00023172"/>
    </source>
</evidence>
<dbReference type="Gene3D" id="1.10.443.10">
    <property type="entry name" value="Intergrase catalytic core"/>
    <property type="match status" value="1"/>
</dbReference>
<dbReference type="RefSeq" id="WP_176956763.1">
    <property type="nucleotide sequence ID" value="NZ_CP015958.1"/>
</dbReference>
<dbReference type="Gene3D" id="1.10.150.130">
    <property type="match status" value="1"/>
</dbReference>
<dbReference type="PANTHER" id="PTHR30629:SF2">
    <property type="entry name" value="PROPHAGE INTEGRASE INTS-RELATED"/>
    <property type="match status" value="1"/>
</dbReference>
<keyword evidence="2" id="KW-0229">DNA integration</keyword>